<dbReference type="SUPFAM" id="SSF47954">
    <property type="entry name" value="Cyclin-like"/>
    <property type="match status" value="2"/>
</dbReference>
<evidence type="ECO:0000256" key="2">
    <source>
        <dbReference type="ARBA" id="ARBA00013932"/>
    </source>
</evidence>
<accession>A0A1Q6DTT9</accession>
<evidence type="ECO:0000256" key="5">
    <source>
        <dbReference type="ARBA" id="ARBA00022771"/>
    </source>
</evidence>
<proteinExistence type="inferred from homology"/>
<feature type="binding site" evidence="10">
    <location>
        <position position="38"/>
    </location>
    <ligand>
        <name>Zn(2+)</name>
        <dbReference type="ChEBI" id="CHEBI:29105"/>
    </ligand>
</feature>
<dbReference type="NCBIfam" id="NF001658">
    <property type="entry name" value="PRK00423.1"/>
    <property type="match status" value="1"/>
</dbReference>
<dbReference type="AlphaFoldDB" id="A0A1Q6DTT9"/>
<evidence type="ECO:0000256" key="8">
    <source>
        <dbReference type="ARBA" id="ARBA00023163"/>
    </source>
</evidence>
<feature type="repeat" description="2" evidence="10">
    <location>
        <begin position="242"/>
        <end position="323"/>
    </location>
</feature>
<evidence type="ECO:0000256" key="11">
    <source>
        <dbReference type="PROSITE-ProRule" id="PRU00469"/>
    </source>
</evidence>
<evidence type="ECO:0000313" key="14">
    <source>
        <dbReference type="EMBL" id="OKY77765.1"/>
    </source>
</evidence>
<protein>
    <recommendedName>
        <fullName evidence="2 10">Transcription initiation factor IIB</fullName>
        <shortName evidence="10">TFIIB</shortName>
    </recommendedName>
</protein>
<evidence type="ECO:0000256" key="9">
    <source>
        <dbReference type="ARBA" id="ARBA00053882"/>
    </source>
</evidence>
<dbReference type="InterPro" id="IPR013150">
    <property type="entry name" value="TFIIB_cyclin"/>
</dbReference>
<dbReference type="InParanoid" id="A0A1Q6DTT9"/>
<dbReference type="InterPro" id="IPR000812">
    <property type="entry name" value="TFIIB"/>
</dbReference>
<comment type="function">
    <text evidence="9 10">Stabilizes TBP binding to an archaeal box-A promoter. Also responsible for recruiting RNA polymerase II to the pre-initiation complex (DNA-TBP-TFIIB).</text>
</comment>
<comment type="similarity">
    <text evidence="1 10">Belongs to the TFIIB family.</text>
</comment>
<dbReference type="Gene3D" id="1.10.472.170">
    <property type="match status" value="1"/>
</dbReference>
<dbReference type="PRINTS" id="PR00685">
    <property type="entry name" value="TIFACTORIIB"/>
</dbReference>
<dbReference type="GO" id="GO:0097550">
    <property type="term" value="C:transcription preinitiation complex"/>
    <property type="evidence" value="ECO:0007669"/>
    <property type="project" value="TreeGrafter"/>
</dbReference>
<reference evidence="14" key="1">
    <citation type="submission" date="2016-12" db="EMBL/GenBank/DDBJ databases">
        <title>Discovery of methanogenic haloarchaea.</title>
        <authorList>
            <person name="Sorokin D.Y."/>
            <person name="Makarova K.S."/>
            <person name="Abbas B."/>
            <person name="Ferrer M."/>
            <person name="Golyshin P.N."/>
        </authorList>
    </citation>
    <scope>NUCLEOTIDE SEQUENCE [LARGE SCALE GENOMIC DNA]</scope>
    <source>
        <strain evidence="14">HMET1</strain>
    </source>
</reference>
<keyword evidence="4 10" id="KW-0677">Repeat</keyword>
<dbReference type="InterPro" id="IPR023484">
    <property type="entry name" value="TFIIB_arc"/>
</dbReference>
<keyword evidence="6 10" id="KW-0862">Zinc</keyword>
<feature type="compositionally biased region" description="Basic and acidic residues" evidence="12">
    <location>
        <begin position="1"/>
        <end position="28"/>
    </location>
</feature>
<dbReference type="InterPro" id="IPR013763">
    <property type="entry name" value="Cyclin-like_dom"/>
</dbReference>
<dbReference type="Gene3D" id="1.10.472.10">
    <property type="entry name" value="Cyclin-like"/>
    <property type="match status" value="1"/>
</dbReference>
<name>A0A1Q6DTT9_METT1</name>
<keyword evidence="7 10" id="KW-0805">Transcription regulation</keyword>
<evidence type="ECO:0000259" key="13">
    <source>
        <dbReference type="PROSITE" id="PS51134"/>
    </source>
</evidence>
<dbReference type="CDD" id="cd20550">
    <property type="entry name" value="CYCLIN_TFIIB_archaea_like_rpt2"/>
    <property type="match status" value="1"/>
</dbReference>
<keyword evidence="5 11" id="KW-0863">Zinc-finger</keyword>
<dbReference type="Proteomes" id="UP000185744">
    <property type="component" value="Unassembled WGS sequence"/>
</dbReference>
<feature type="compositionally biased region" description="Polar residues" evidence="12">
    <location>
        <begin position="99"/>
        <end position="116"/>
    </location>
</feature>
<dbReference type="FunFam" id="1.10.472.170:FF:000001">
    <property type="entry name" value="Transcription initiation factor IIB"/>
    <property type="match status" value="1"/>
</dbReference>
<evidence type="ECO:0000256" key="6">
    <source>
        <dbReference type="ARBA" id="ARBA00022833"/>
    </source>
</evidence>
<dbReference type="GO" id="GO:0070897">
    <property type="term" value="P:transcription preinitiation complex assembly"/>
    <property type="evidence" value="ECO:0007669"/>
    <property type="project" value="InterPro"/>
</dbReference>
<evidence type="ECO:0000256" key="3">
    <source>
        <dbReference type="ARBA" id="ARBA00022723"/>
    </source>
</evidence>
<feature type="repeat" description="1" evidence="10">
    <location>
        <begin position="148"/>
        <end position="231"/>
    </location>
</feature>
<dbReference type="STRING" id="1903181.BTN85_0234"/>
<evidence type="ECO:0000313" key="15">
    <source>
        <dbReference type="Proteomes" id="UP000185744"/>
    </source>
</evidence>
<dbReference type="PANTHER" id="PTHR11618">
    <property type="entry name" value="TRANSCRIPTION INITIATION FACTOR IIB-RELATED"/>
    <property type="match status" value="1"/>
</dbReference>
<dbReference type="GO" id="GO:0008270">
    <property type="term" value="F:zinc ion binding"/>
    <property type="evidence" value="ECO:0007669"/>
    <property type="project" value="UniProtKB-UniRule"/>
</dbReference>
<dbReference type="CDD" id="cd20549">
    <property type="entry name" value="CYCLIN_TFIIB_archaea_like_rpt1"/>
    <property type="match status" value="1"/>
</dbReference>
<feature type="region of interest" description="Disordered" evidence="12">
    <location>
        <begin position="94"/>
        <end position="116"/>
    </location>
</feature>
<evidence type="ECO:0000256" key="12">
    <source>
        <dbReference type="SAM" id="MobiDB-lite"/>
    </source>
</evidence>
<dbReference type="Pfam" id="PF00382">
    <property type="entry name" value="TFIIB"/>
    <property type="match status" value="2"/>
</dbReference>
<feature type="binding site" evidence="10">
    <location>
        <position position="35"/>
    </location>
    <ligand>
        <name>Zn(2+)</name>
        <dbReference type="ChEBI" id="CHEBI:29105"/>
    </ligand>
</feature>
<dbReference type="InterPro" id="IPR013137">
    <property type="entry name" value="Znf_TFIIB"/>
</dbReference>
<organism evidence="14 15">
    <name type="scientific">Methanohalarchaeum thermophilum</name>
    <dbReference type="NCBI Taxonomy" id="1903181"/>
    <lineage>
        <taxon>Archaea</taxon>
        <taxon>Methanobacteriati</taxon>
        <taxon>Methanobacteriota</taxon>
        <taxon>Methanonatronarchaeia</taxon>
        <taxon>Methanonatronarchaeales</taxon>
        <taxon>Methanonatronarchaeaceae</taxon>
        <taxon>Candidatus Methanohalarchaeum</taxon>
    </lineage>
</organism>
<evidence type="ECO:0000256" key="10">
    <source>
        <dbReference type="HAMAP-Rule" id="MF_00383"/>
    </source>
</evidence>
<evidence type="ECO:0000256" key="1">
    <source>
        <dbReference type="ARBA" id="ARBA00010857"/>
    </source>
</evidence>
<dbReference type="PANTHER" id="PTHR11618:SF13">
    <property type="entry name" value="TRANSCRIPTION INITIATION FACTOR IIB"/>
    <property type="match status" value="1"/>
</dbReference>
<dbReference type="SMART" id="SM00385">
    <property type="entry name" value="CYCLIN"/>
    <property type="match status" value="2"/>
</dbReference>
<keyword evidence="15" id="KW-1185">Reference proteome</keyword>
<dbReference type="GO" id="GO:0017025">
    <property type="term" value="F:TBP-class protein binding"/>
    <property type="evidence" value="ECO:0007669"/>
    <property type="project" value="InterPro"/>
</dbReference>
<dbReference type="SUPFAM" id="SSF57783">
    <property type="entry name" value="Zinc beta-ribbon"/>
    <property type="match status" value="1"/>
</dbReference>
<sequence>MSTEAEEKEKVEEEKVEGKIKEREHIGEYEESAECPECGSSRLSHDYEKAELVCENCGLVIDSEFIDTGPDWRAFDSEEREKKMRVGAPMDVMTHDKGLSTNIGTGTRDSKGNSISSDKKTKFYRLRKWHRQSKFSDSKERDLALALGELNRIASQLNIPKSVSEDASMIYRKIAEKGLVKGRSIEAMVGSALYIACRQNEIPRTLDEISESARVSRKEIGRAYRYVASELGIMLKPAEPEEYVPRFTSELGLSNKVQFKAEKLLKKASEKELTSGRDPTSIAAAAIYIASVQCGEKRSQKKVADAASTTEVTVRNRYQELCDKLGIELEVN</sequence>
<dbReference type="FunFam" id="1.10.472.10:FF:000023">
    <property type="entry name" value="Transcription initiation factor IIB"/>
    <property type="match status" value="1"/>
</dbReference>
<comment type="caution">
    <text evidence="14">The sequence shown here is derived from an EMBL/GenBank/DDBJ whole genome shotgun (WGS) entry which is preliminary data.</text>
</comment>
<evidence type="ECO:0000256" key="4">
    <source>
        <dbReference type="ARBA" id="ARBA00022737"/>
    </source>
</evidence>
<keyword evidence="8 10" id="KW-0804">Transcription</keyword>
<feature type="binding site" evidence="10">
    <location>
        <position position="54"/>
    </location>
    <ligand>
        <name>Zn(2+)</name>
        <dbReference type="ChEBI" id="CHEBI:29105"/>
    </ligand>
</feature>
<dbReference type="Pfam" id="PF08271">
    <property type="entry name" value="Zn_Ribbon_TF"/>
    <property type="match status" value="1"/>
</dbReference>
<keyword evidence="3 10" id="KW-0479">Metal-binding</keyword>
<dbReference type="PROSITE" id="PS51134">
    <property type="entry name" value="ZF_TFIIB"/>
    <property type="match status" value="1"/>
</dbReference>
<dbReference type="FunCoup" id="A0A1Q6DTT9">
    <property type="interactions" value="2"/>
</dbReference>
<dbReference type="InterPro" id="IPR036915">
    <property type="entry name" value="Cyclin-like_sf"/>
</dbReference>
<gene>
    <name evidence="10" type="primary">tfb</name>
    <name evidence="14" type="ORF">BTN85_0234</name>
</gene>
<feature type="region of interest" description="Disordered" evidence="12">
    <location>
        <begin position="1"/>
        <end position="38"/>
    </location>
</feature>
<dbReference type="GO" id="GO:0003700">
    <property type="term" value="F:DNA-binding transcription factor activity"/>
    <property type="evidence" value="ECO:0007669"/>
    <property type="project" value="UniProtKB-UniRule"/>
</dbReference>
<dbReference type="GO" id="GO:0003743">
    <property type="term" value="F:translation initiation factor activity"/>
    <property type="evidence" value="ECO:0007669"/>
    <property type="project" value="UniProtKB-KW"/>
</dbReference>
<dbReference type="InterPro" id="IPR023486">
    <property type="entry name" value="TFIIB_CS"/>
</dbReference>
<dbReference type="HAMAP" id="MF_00383">
    <property type="entry name" value="TF2B_arch"/>
    <property type="match status" value="1"/>
</dbReference>
<dbReference type="EMBL" id="MSDW01000001">
    <property type="protein sequence ID" value="OKY77765.1"/>
    <property type="molecule type" value="Genomic_DNA"/>
</dbReference>
<feature type="binding site" evidence="10">
    <location>
        <position position="57"/>
    </location>
    <ligand>
        <name>Zn(2+)</name>
        <dbReference type="ChEBI" id="CHEBI:29105"/>
    </ligand>
</feature>
<feature type="domain" description="TFIIB-type" evidence="13">
    <location>
        <begin position="31"/>
        <end position="62"/>
    </location>
</feature>
<dbReference type="PROSITE" id="PS00782">
    <property type="entry name" value="TFIIB"/>
    <property type="match status" value="2"/>
</dbReference>
<evidence type="ECO:0000256" key="7">
    <source>
        <dbReference type="ARBA" id="ARBA00023015"/>
    </source>
</evidence>